<dbReference type="PIRSF" id="PIRSF000193">
    <property type="entry name" value="Pyrrol-5-carb_rd"/>
    <property type="match status" value="1"/>
</dbReference>
<dbReference type="Pfam" id="PF03807">
    <property type="entry name" value="F420_oxidored"/>
    <property type="match status" value="1"/>
</dbReference>
<keyword evidence="6" id="KW-0028">Amino-acid biosynthesis</keyword>
<dbReference type="InterPro" id="IPR036291">
    <property type="entry name" value="NAD(P)-bd_dom_sf"/>
</dbReference>
<comment type="catalytic activity">
    <reaction evidence="6">
        <text>L-proline + NADP(+) = (S)-1-pyrroline-5-carboxylate + NADPH + 2 H(+)</text>
        <dbReference type="Rhea" id="RHEA:14109"/>
        <dbReference type="ChEBI" id="CHEBI:15378"/>
        <dbReference type="ChEBI" id="CHEBI:17388"/>
        <dbReference type="ChEBI" id="CHEBI:57783"/>
        <dbReference type="ChEBI" id="CHEBI:58349"/>
        <dbReference type="ChEBI" id="CHEBI:60039"/>
        <dbReference type="EC" id="1.5.1.2"/>
    </reaction>
</comment>
<evidence type="ECO:0000259" key="7">
    <source>
        <dbReference type="Pfam" id="PF03807"/>
    </source>
</evidence>
<dbReference type="Gene3D" id="1.10.3730.10">
    <property type="entry name" value="ProC C-terminal domain-like"/>
    <property type="match status" value="1"/>
</dbReference>
<dbReference type="InterPro" id="IPR053790">
    <property type="entry name" value="P5CR-like_CS"/>
</dbReference>
<dbReference type="PANTHER" id="PTHR11645">
    <property type="entry name" value="PYRROLINE-5-CARBOXYLATE REDUCTASE"/>
    <property type="match status" value="1"/>
</dbReference>
<keyword evidence="5 6" id="KW-0521">NADP</keyword>
<evidence type="ECO:0000256" key="6">
    <source>
        <dbReference type="RuleBase" id="RU003903"/>
    </source>
</evidence>
<dbReference type="SUPFAM" id="SSF51735">
    <property type="entry name" value="NAD(P)-binding Rossmann-fold domains"/>
    <property type="match status" value="1"/>
</dbReference>
<reference evidence="10" key="1">
    <citation type="submission" date="2025-08" db="UniProtKB">
        <authorList>
            <consortium name="RefSeq"/>
        </authorList>
    </citation>
    <scope>IDENTIFICATION</scope>
    <source>
        <tissue evidence="10">Whole larvae</tissue>
    </source>
</reference>
<dbReference type="KEGG" id="gmw:113519078"/>
<keyword evidence="4 6" id="KW-0641">Proline biosynthesis</keyword>
<dbReference type="Gene3D" id="3.40.50.720">
    <property type="entry name" value="NAD(P)-binding Rossmann-like Domain"/>
    <property type="match status" value="1"/>
</dbReference>
<dbReference type="RefSeq" id="XP_026759935.2">
    <property type="nucleotide sequence ID" value="XM_026904134.3"/>
</dbReference>
<evidence type="ECO:0000313" key="9">
    <source>
        <dbReference type="Proteomes" id="UP001652740"/>
    </source>
</evidence>
<dbReference type="InterPro" id="IPR028939">
    <property type="entry name" value="P5C_Rdtase_cat_N"/>
</dbReference>
<dbReference type="GO" id="GO:0005737">
    <property type="term" value="C:cytoplasm"/>
    <property type="evidence" value="ECO:0007669"/>
    <property type="project" value="UniProtKB-SubCell"/>
</dbReference>
<dbReference type="AlphaFoldDB" id="A0A6J1WVD0"/>
<sequence>MYNLGFIGGGNMSTAIARGIVENDAHPVSKIWVSGPNLKNLKHWSEWGTNVTTQNSEVFCNCDIIFLGVKPGMLSTAVKECQSDLTKNLSLKNVLFISMLAGITIDRLQKELAVLSQNVGVIRIMPNTPMSVGAGACLYTPGQGVTLAQCEILEKLINNCGISEKVPESLIDPLGALTACGPAFMYIAIEALADGAVKQGVPRAIAIRLAAQMVAGSGKMVVQSGKHPGLLKDEVCSPGGSTICGVTALEDGKLRATLINAIEAATLRTKEIGKN</sequence>
<evidence type="ECO:0000256" key="2">
    <source>
        <dbReference type="ARBA" id="ARBA00005525"/>
    </source>
</evidence>
<name>A0A6J1WVD0_GALME</name>
<comment type="pathway">
    <text evidence="1 6">Amino-acid biosynthesis; L-proline biosynthesis; L-proline from L-glutamate 5-semialdehyde: step 1/1.</text>
</comment>
<dbReference type="EC" id="1.5.1.2" evidence="3 6"/>
<dbReference type="NCBIfam" id="TIGR00112">
    <property type="entry name" value="proC"/>
    <property type="match status" value="1"/>
</dbReference>
<feature type="binding site" evidence="5">
    <location>
        <begin position="7"/>
        <end position="12"/>
    </location>
    <ligand>
        <name>NADP(+)</name>
        <dbReference type="ChEBI" id="CHEBI:58349"/>
    </ligand>
</feature>
<gene>
    <name evidence="10" type="primary">LOC113519078</name>
</gene>
<dbReference type="InterPro" id="IPR029036">
    <property type="entry name" value="P5CR_dimer"/>
</dbReference>
<dbReference type="PROSITE" id="PS00521">
    <property type="entry name" value="P5CR"/>
    <property type="match status" value="1"/>
</dbReference>
<feature type="domain" description="Pyrroline-5-carboxylate reductase catalytic N-terminal" evidence="7">
    <location>
        <begin position="4"/>
        <end position="101"/>
    </location>
</feature>
<protein>
    <recommendedName>
        <fullName evidence="3 6">Pyrroline-5-carboxylate reductase</fullName>
        <ecNumber evidence="3 6">1.5.1.2</ecNumber>
    </recommendedName>
</protein>
<dbReference type="GO" id="GO:0004735">
    <property type="term" value="F:pyrroline-5-carboxylate reductase activity"/>
    <property type="evidence" value="ECO:0007669"/>
    <property type="project" value="UniProtKB-EC"/>
</dbReference>
<dbReference type="InterPro" id="IPR000304">
    <property type="entry name" value="Pyrroline-COOH_reductase"/>
</dbReference>
<accession>A0A6J1WVD0</accession>
<evidence type="ECO:0000256" key="5">
    <source>
        <dbReference type="PIRSR" id="PIRSR000193-1"/>
    </source>
</evidence>
<evidence type="ECO:0000313" key="10">
    <source>
        <dbReference type="RefSeq" id="XP_026759935.2"/>
    </source>
</evidence>
<evidence type="ECO:0000256" key="1">
    <source>
        <dbReference type="ARBA" id="ARBA00005205"/>
    </source>
</evidence>
<keyword evidence="9" id="KW-1185">Reference proteome</keyword>
<dbReference type="UniPathway" id="UPA00098">
    <property type="reaction ID" value="UER00361"/>
</dbReference>
<dbReference type="SUPFAM" id="SSF48179">
    <property type="entry name" value="6-phosphogluconate dehydrogenase C-terminal domain-like"/>
    <property type="match status" value="1"/>
</dbReference>
<dbReference type="InterPro" id="IPR008927">
    <property type="entry name" value="6-PGluconate_DH-like_C_sf"/>
</dbReference>
<dbReference type="FunCoup" id="A0A6J1WVD0">
    <property type="interactions" value="104"/>
</dbReference>
<feature type="binding site" evidence="5">
    <location>
        <position position="55"/>
    </location>
    <ligand>
        <name>NADPH</name>
        <dbReference type="ChEBI" id="CHEBI:57783"/>
    </ligand>
</feature>
<dbReference type="GeneID" id="113519078"/>
<evidence type="ECO:0000259" key="8">
    <source>
        <dbReference type="Pfam" id="PF14748"/>
    </source>
</evidence>
<dbReference type="GO" id="GO:0055129">
    <property type="term" value="P:L-proline biosynthetic process"/>
    <property type="evidence" value="ECO:0007669"/>
    <property type="project" value="UniProtKB-UniPathway"/>
</dbReference>
<dbReference type="HAMAP" id="MF_01925">
    <property type="entry name" value="P5C_reductase"/>
    <property type="match status" value="1"/>
</dbReference>
<comment type="similarity">
    <text evidence="2 6">Belongs to the pyrroline-5-carboxylate reductase family.</text>
</comment>
<evidence type="ECO:0000256" key="4">
    <source>
        <dbReference type="ARBA" id="ARBA00022650"/>
    </source>
</evidence>
<evidence type="ECO:0000256" key="3">
    <source>
        <dbReference type="ARBA" id="ARBA00012855"/>
    </source>
</evidence>
<proteinExistence type="inferred from homology"/>
<organism evidence="9 10">
    <name type="scientific">Galleria mellonella</name>
    <name type="common">Greater wax moth</name>
    <dbReference type="NCBI Taxonomy" id="7137"/>
    <lineage>
        <taxon>Eukaryota</taxon>
        <taxon>Metazoa</taxon>
        <taxon>Ecdysozoa</taxon>
        <taxon>Arthropoda</taxon>
        <taxon>Hexapoda</taxon>
        <taxon>Insecta</taxon>
        <taxon>Pterygota</taxon>
        <taxon>Neoptera</taxon>
        <taxon>Endopterygota</taxon>
        <taxon>Lepidoptera</taxon>
        <taxon>Glossata</taxon>
        <taxon>Ditrysia</taxon>
        <taxon>Pyraloidea</taxon>
        <taxon>Pyralidae</taxon>
        <taxon>Galleriinae</taxon>
        <taxon>Galleria</taxon>
    </lineage>
</organism>
<feature type="domain" description="Pyrroline-5-carboxylate reductase dimerisation" evidence="8">
    <location>
        <begin position="168"/>
        <end position="271"/>
    </location>
</feature>
<keyword evidence="6" id="KW-0560">Oxidoreductase</keyword>
<dbReference type="InParanoid" id="A0A6J1WVD0"/>
<dbReference type="PANTHER" id="PTHR11645:SF69">
    <property type="entry name" value="PYRROLINE-5-CARBOXYLATE REDUCTASE"/>
    <property type="match status" value="1"/>
</dbReference>
<dbReference type="Proteomes" id="UP001652740">
    <property type="component" value="Unplaced"/>
</dbReference>
<dbReference type="Pfam" id="PF14748">
    <property type="entry name" value="P5CR_dimer"/>
    <property type="match status" value="1"/>
</dbReference>